<evidence type="ECO:0000256" key="8">
    <source>
        <dbReference type="ARBA" id="ARBA00023163"/>
    </source>
</evidence>
<keyword evidence="14" id="KW-1185">Reference proteome</keyword>
<evidence type="ECO:0000259" key="12">
    <source>
        <dbReference type="PROSITE" id="PS51061"/>
    </source>
</evidence>
<dbReference type="KEGG" id="tgb:HG536_0A02290"/>
<evidence type="ECO:0000256" key="3">
    <source>
        <dbReference type="ARBA" id="ARBA00022723"/>
    </source>
</evidence>
<dbReference type="GO" id="GO:0000977">
    <property type="term" value="F:RNA polymerase II transcription regulatory region sequence-specific DNA binding"/>
    <property type="evidence" value="ECO:0007669"/>
    <property type="project" value="TreeGrafter"/>
</dbReference>
<keyword evidence="8" id="KW-0804">Transcription</keyword>
<dbReference type="InterPro" id="IPR034077">
    <property type="entry name" value="R3H_FAP1"/>
</dbReference>
<dbReference type="Gene3D" id="3.30.1370.50">
    <property type="entry name" value="R3H-like domain"/>
    <property type="match status" value="1"/>
</dbReference>
<evidence type="ECO:0000313" key="13">
    <source>
        <dbReference type="EMBL" id="QLL30412.1"/>
    </source>
</evidence>
<dbReference type="PROSITE" id="PS51061">
    <property type="entry name" value="R3H"/>
    <property type="match status" value="1"/>
</dbReference>
<organism evidence="13 14">
    <name type="scientific">Torulaspora globosa</name>
    <dbReference type="NCBI Taxonomy" id="48254"/>
    <lineage>
        <taxon>Eukaryota</taxon>
        <taxon>Fungi</taxon>
        <taxon>Dikarya</taxon>
        <taxon>Ascomycota</taxon>
        <taxon>Saccharomycotina</taxon>
        <taxon>Saccharomycetes</taxon>
        <taxon>Saccharomycetales</taxon>
        <taxon>Saccharomycetaceae</taxon>
        <taxon>Torulaspora</taxon>
    </lineage>
</organism>
<dbReference type="PROSITE" id="PS50089">
    <property type="entry name" value="ZF_RING_2"/>
    <property type="match status" value="1"/>
</dbReference>
<evidence type="ECO:0000256" key="7">
    <source>
        <dbReference type="ARBA" id="ARBA00023015"/>
    </source>
</evidence>
<evidence type="ECO:0000256" key="10">
    <source>
        <dbReference type="PROSITE-ProRule" id="PRU00175"/>
    </source>
</evidence>
<dbReference type="InterPro" id="IPR036867">
    <property type="entry name" value="R3H_dom_sf"/>
</dbReference>
<keyword evidence="7" id="KW-0805">Transcription regulation</keyword>
<dbReference type="SUPFAM" id="SSF82708">
    <property type="entry name" value="R3H domain"/>
    <property type="match status" value="1"/>
</dbReference>
<proteinExistence type="inferred from homology"/>
<comment type="similarity">
    <text evidence="2">Belongs to the NFX1 family.</text>
</comment>
<protein>
    <recommendedName>
        <fullName evidence="15">R3H domain-containing protein</fullName>
    </recommendedName>
</protein>
<comment type="subcellular location">
    <subcellularLocation>
        <location evidence="1">Nucleus</location>
    </subcellularLocation>
</comment>
<sequence>MVSTELNSHSLVLEFSEDDSDFSTDSRLEDGVSDVTDEHEMAYYERAVVEIARGDKYICMICTVEMDYSCKMYACEGCYRVFDFECIREWALKSTKKTAERIWKCPNCYRVNSRVPPSGRPTCWCGKVVNPEPNPLDPNSCGQTCDAPICPHGCSKQCHLGPHPQCERTSTIRCRCGKHSKEVFCYDLSSMKGRHKFECRETCGLPLACGIHTCEKLCHSGLCGPCPAKLYSKDEEHRIRCYCGLESKDSIECKNVKVAGELSKNKAGDSWIGAFSCSRKRKLEYRCHKHSFVQACVPSPSISGTLPCPYSPKLLKTCPCGRTPLKDLGSPRKACTSPIPNCDSICGKKLACGKHTCPFRCHDGPCMDPCSQIEVRRCACHQRLFSVSCQFQGEPRCNIKCESLMSCRRHRCTERCCSGRPDAERRRKIAYSSRELLDESLVESQHICLKECNLTLSCGIHKCQMKCHPGKCPPCLESDSNDMVCPCGKTVVEAPVRCGTKLPPCRYPCIRVVEGVSSCAHRPTPHACHSLAEPCPPCTAIVFKPCKCGKRTKVRTLCFQNDVSCGTTCNKQLENCPHLCQKSCHLPGECQKSCKQICNRQRTHCQHKCPLRCHGNSECPDLPCTVVVPVTCQCGLTESFVTCGANSEAVSSQATAVLPCTEECEIHKRHLQLKEAFGISDCSDPVSRARTESCESLALTATTFEQLELPYSEQALGTFARQQAWCAQIEETLNKFMNDDEKTSLHFKPMKPAQRLFVRHLAKSYNLYSESQDPEPKRSVFIKKLDNGSSIIPKIRLADSLVIYQSFKQMEKEKKAQRMESQTTTRLINFPSVEEAKLKRAENNAFMLTNLSAGTAEEDLVRLFAEHLKPTLVKNPLFKVVKSRKTAYIYPEDYTDISANVERDLEALVGHFDYICKECFIGDGVELCHIDVSTFEEPAE</sequence>
<dbReference type="OrthoDB" id="6512771at2759"/>
<dbReference type="SUPFAM" id="SSF57850">
    <property type="entry name" value="RING/U-box"/>
    <property type="match status" value="1"/>
</dbReference>
<dbReference type="SMART" id="SM00438">
    <property type="entry name" value="ZnF_NFX"/>
    <property type="match status" value="8"/>
</dbReference>
<dbReference type="InterPro" id="IPR001841">
    <property type="entry name" value="Znf_RING"/>
</dbReference>
<dbReference type="AlphaFoldDB" id="A0A7G3ZA76"/>
<name>A0A7G3ZA76_9SACH</name>
<feature type="domain" description="RING-type" evidence="11">
    <location>
        <begin position="59"/>
        <end position="108"/>
    </location>
</feature>
<evidence type="ECO:0000256" key="6">
    <source>
        <dbReference type="ARBA" id="ARBA00022833"/>
    </source>
</evidence>
<dbReference type="EMBL" id="CP059246">
    <property type="protein sequence ID" value="QLL30412.1"/>
    <property type="molecule type" value="Genomic_DNA"/>
</dbReference>
<dbReference type="GO" id="GO:0000981">
    <property type="term" value="F:DNA-binding transcription factor activity, RNA polymerase II-specific"/>
    <property type="evidence" value="ECO:0007669"/>
    <property type="project" value="TreeGrafter"/>
</dbReference>
<dbReference type="InterPro" id="IPR000967">
    <property type="entry name" value="Znf_NFX1"/>
</dbReference>
<evidence type="ECO:0000256" key="4">
    <source>
        <dbReference type="ARBA" id="ARBA00022737"/>
    </source>
</evidence>
<evidence type="ECO:0000256" key="2">
    <source>
        <dbReference type="ARBA" id="ARBA00007269"/>
    </source>
</evidence>
<dbReference type="Proteomes" id="UP000515788">
    <property type="component" value="Chromosome 1"/>
</dbReference>
<evidence type="ECO:0008006" key="15">
    <source>
        <dbReference type="Google" id="ProtNLM"/>
    </source>
</evidence>
<dbReference type="PANTHER" id="PTHR12360:SF12">
    <property type="entry name" value="TRANSCRIPTIONAL REPRESSOR NF-X1"/>
    <property type="match status" value="1"/>
</dbReference>
<dbReference type="Pfam" id="PF01424">
    <property type="entry name" value="R3H"/>
    <property type="match status" value="1"/>
</dbReference>
<evidence type="ECO:0000256" key="9">
    <source>
        <dbReference type="ARBA" id="ARBA00023242"/>
    </source>
</evidence>
<keyword evidence="3" id="KW-0479">Metal-binding</keyword>
<dbReference type="RefSeq" id="XP_037137087.1">
    <property type="nucleotide sequence ID" value="XM_037281192.1"/>
</dbReference>
<dbReference type="GO" id="GO:0005634">
    <property type="term" value="C:nucleus"/>
    <property type="evidence" value="ECO:0007669"/>
    <property type="project" value="UniProtKB-SubCell"/>
</dbReference>
<reference evidence="13 14" key="1">
    <citation type="submission" date="2020-06" db="EMBL/GenBank/DDBJ databases">
        <title>The yeast mating-type switching endonuclease HO is a domesticated member of an unorthodox homing genetic element family.</title>
        <authorList>
            <person name="Coughlan A.Y."/>
            <person name="Lombardi L."/>
            <person name="Braun-Galleani S."/>
            <person name="Martos A.R."/>
            <person name="Galeote V."/>
            <person name="Bigey F."/>
            <person name="Dequin S."/>
            <person name="Byrne K.P."/>
            <person name="Wolfe K.H."/>
        </authorList>
    </citation>
    <scope>NUCLEOTIDE SEQUENCE [LARGE SCALE GENOMIC DNA]</scope>
    <source>
        <strain evidence="13 14">CBS764</strain>
    </source>
</reference>
<dbReference type="FunFam" id="3.30.1370.50:FF:000006">
    <property type="entry name" value="NF-X1 finger transcription factor"/>
    <property type="match status" value="1"/>
</dbReference>
<feature type="domain" description="R3H" evidence="12">
    <location>
        <begin position="723"/>
        <end position="786"/>
    </location>
</feature>
<dbReference type="SMART" id="SM00393">
    <property type="entry name" value="R3H"/>
    <property type="match status" value="1"/>
</dbReference>
<dbReference type="GO" id="GO:0000122">
    <property type="term" value="P:negative regulation of transcription by RNA polymerase II"/>
    <property type="evidence" value="ECO:0007669"/>
    <property type="project" value="TreeGrafter"/>
</dbReference>
<keyword evidence="5 10" id="KW-0863">Zinc-finger</keyword>
<dbReference type="CDD" id="cd06008">
    <property type="entry name" value="NF-X1-zinc-finger"/>
    <property type="match status" value="4"/>
</dbReference>
<dbReference type="Pfam" id="PF01422">
    <property type="entry name" value="zf-NF-X1"/>
    <property type="match status" value="5"/>
</dbReference>
<evidence type="ECO:0000256" key="5">
    <source>
        <dbReference type="ARBA" id="ARBA00022771"/>
    </source>
</evidence>
<evidence type="ECO:0000313" key="14">
    <source>
        <dbReference type="Proteomes" id="UP000515788"/>
    </source>
</evidence>
<accession>A0A7G3ZA76</accession>
<keyword evidence="4" id="KW-0677">Repeat</keyword>
<dbReference type="CDD" id="cd06006">
    <property type="entry name" value="R3H_unknown_2"/>
    <property type="match status" value="1"/>
</dbReference>
<evidence type="ECO:0000259" key="11">
    <source>
        <dbReference type="PROSITE" id="PS50089"/>
    </source>
</evidence>
<dbReference type="InterPro" id="IPR001374">
    <property type="entry name" value="R3H_dom"/>
</dbReference>
<dbReference type="PANTHER" id="PTHR12360">
    <property type="entry name" value="NUCLEAR TRANSCRIPTION FACTOR, X-BOX BINDING 1 NFX1"/>
    <property type="match status" value="1"/>
</dbReference>
<keyword evidence="6" id="KW-0862">Zinc</keyword>
<dbReference type="GO" id="GO:0008270">
    <property type="term" value="F:zinc ion binding"/>
    <property type="evidence" value="ECO:0007669"/>
    <property type="project" value="UniProtKB-KW"/>
</dbReference>
<evidence type="ECO:0000256" key="1">
    <source>
        <dbReference type="ARBA" id="ARBA00004123"/>
    </source>
</evidence>
<gene>
    <name evidence="13" type="ORF">HG536_0A02290</name>
</gene>
<keyword evidence="9" id="KW-0539">Nucleus</keyword>
<dbReference type="InterPro" id="IPR034078">
    <property type="entry name" value="NFX1_fam"/>
</dbReference>
<dbReference type="GeneID" id="59323509"/>